<keyword evidence="2" id="KW-1185">Reference proteome</keyword>
<dbReference type="EMBL" id="JASNJD010000026">
    <property type="protein sequence ID" value="MDK3020483.1"/>
    <property type="molecule type" value="Genomic_DNA"/>
</dbReference>
<sequence>MTVILQKSLPYDVSQHRRLPGIQPLKMEDWLLRDEAFAGQMAYRDRLLAEKRDKVLALDAAARPAALELLDMVLAAAYPDAGAGDRVTRPDGIEVRLDRDDPLATLGRLVQEDFCILEKPEGAGEHVLTGAVLCFPASWTLAEKFMHPLLRIHRTVAPYDDNVGARVQRLFDGVQVGRPLWRFNQIWYMDADLHAPRLEADKRWLKGPEPYFRSERQTMVRLPETRAVAFGIHTYVLEAADVPDAVERPGGAAVAAI</sequence>
<dbReference type="RefSeq" id="WP_284483135.1">
    <property type="nucleotide sequence ID" value="NZ_JASNJD010000026.1"/>
</dbReference>
<comment type="caution">
    <text evidence="1">The sequence shown here is derived from an EMBL/GenBank/DDBJ whole genome shotgun (WGS) entry which is preliminary data.</text>
</comment>
<evidence type="ECO:0000313" key="2">
    <source>
        <dbReference type="Proteomes" id="UP001243757"/>
    </source>
</evidence>
<organism evidence="1 2">
    <name type="scientific">Pseudodonghicola flavimaris</name>
    <dbReference type="NCBI Taxonomy" id="3050036"/>
    <lineage>
        <taxon>Bacteria</taxon>
        <taxon>Pseudomonadati</taxon>
        <taxon>Pseudomonadota</taxon>
        <taxon>Alphaproteobacteria</taxon>
        <taxon>Rhodobacterales</taxon>
        <taxon>Paracoccaceae</taxon>
        <taxon>Pseudodonghicola</taxon>
    </lineage>
</organism>
<dbReference type="InterPro" id="IPR021848">
    <property type="entry name" value="HODM_asu-like"/>
</dbReference>
<dbReference type="Pfam" id="PF11927">
    <property type="entry name" value="HODM_asu-like"/>
    <property type="match status" value="1"/>
</dbReference>
<protein>
    <submittedName>
        <fullName evidence="1">DUF3445 domain-containing protein</fullName>
    </submittedName>
</protein>
<dbReference type="Proteomes" id="UP001243757">
    <property type="component" value="Unassembled WGS sequence"/>
</dbReference>
<accession>A0ABT7F7A0</accession>
<evidence type="ECO:0000313" key="1">
    <source>
        <dbReference type="EMBL" id="MDK3020483.1"/>
    </source>
</evidence>
<name>A0ABT7F7A0_9RHOB</name>
<gene>
    <name evidence="1" type="ORF">QO033_22635</name>
</gene>
<proteinExistence type="predicted"/>
<reference evidence="1 2" key="1">
    <citation type="submission" date="2023-05" db="EMBL/GenBank/DDBJ databases">
        <title>Pseudodonghicola sp. nov.</title>
        <authorList>
            <person name="Huang J."/>
        </authorList>
    </citation>
    <scope>NUCLEOTIDE SEQUENCE [LARGE SCALE GENOMIC DNA]</scope>
    <source>
        <strain evidence="1 2">IC7</strain>
    </source>
</reference>